<dbReference type="RefSeq" id="XP_041294795.1">
    <property type="nucleotide sequence ID" value="XM_041441275.1"/>
</dbReference>
<feature type="compositionally biased region" description="Polar residues" evidence="1">
    <location>
        <begin position="203"/>
        <end position="214"/>
    </location>
</feature>
<feature type="region of interest" description="Disordered" evidence="1">
    <location>
        <begin position="202"/>
        <end position="276"/>
    </location>
</feature>
<feature type="region of interest" description="Disordered" evidence="1">
    <location>
        <begin position="161"/>
        <end position="190"/>
    </location>
</feature>
<dbReference type="OrthoDB" id="2676895at2759"/>
<evidence type="ECO:0000313" key="2">
    <source>
        <dbReference type="EMBL" id="KAG2111576.1"/>
    </source>
</evidence>
<dbReference type="Proteomes" id="UP000823399">
    <property type="component" value="Unassembled WGS sequence"/>
</dbReference>
<evidence type="ECO:0000256" key="1">
    <source>
        <dbReference type="SAM" id="MobiDB-lite"/>
    </source>
</evidence>
<protein>
    <submittedName>
        <fullName evidence="2">Uncharacterized protein</fullName>
    </submittedName>
</protein>
<dbReference type="GeneID" id="64703534"/>
<evidence type="ECO:0000313" key="3">
    <source>
        <dbReference type="Proteomes" id="UP000823399"/>
    </source>
</evidence>
<feature type="compositionally biased region" description="Basic and acidic residues" evidence="1">
    <location>
        <begin position="248"/>
        <end position="262"/>
    </location>
</feature>
<accession>A0A9P7FBI6</accession>
<organism evidence="2 3">
    <name type="scientific">Suillus discolor</name>
    <dbReference type="NCBI Taxonomy" id="1912936"/>
    <lineage>
        <taxon>Eukaryota</taxon>
        <taxon>Fungi</taxon>
        <taxon>Dikarya</taxon>
        <taxon>Basidiomycota</taxon>
        <taxon>Agaricomycotina</taxon>
        <taxon>Agaricomycetes</taxon>
        <taxon>Agaricomycetidae</taxon>
        <taxon>Boletales</taxon>
        <taxon>Suillineae</taxon>
        <taxon>Suillaceae</taxon>
        <taxon>Suillus</taxon>
    </lineage>
</organism>
<sequence>MSASAPDNMSPLTLLPTSEESVDAGALELGVESAWNLDDISVSGLERSDSVRAEPPSGEPTDQTGSHLAGAVIDSRTPSVRAASSTPFLDNGGNKLKDSPDDGDGLGSVAMSISPPMVQSSEKEPLPARDTQMGLSDSLRYQYRRHDELDSDRLNEMPSWADLPINDDIGDVPDLKVSTQGNHAPYRAREAKLAPKAVKIEGGQTNNLQYQRASSLLPAESSVKRAMTGVSKQGHDPGEPDPPSSDNESERLSTESDNDKPARKSSKKIPTLMDPP</sequence>
<dbReference type="EMBL" id="JABBWM010000017">
    <property type="protein sequence ID" value="KAG2111576.1"/>
    <property type="molecule type" value="Genomic_DNA"/>
</dbReference>
<keyword evidence="3" id="KW-1185">Reference proteome</keyword>
<comment type="caution">
    <text evidence="2">The sequence shown here is derived from an EMBL/GenBank/DDBJ whole genome shotgun (WGS) entry which is preliminary data.</text>
</comment>
<name>A0A9P7FBI6_9AGAM</name>
<feature type="compositionally biased region" description="Polar residues" evidence="1">
    <location>
        <begin position="76"/>
        <end position="88"/>
    </location>
</feature>
<dbReference type="AlphaFoldDB" id="A0A9P7FBI6"/>
<proteinExistence type="predicted"/>
<feature type="region of interest" description="Disordered" evidence="1">
    <location>
        <begin position="46"/>
        <end position="139"/>
    </location>
</feature>
<reference evidence="2" key="1">
    <citation type="journal article" date="2020" name="New Phytol.">
        <title>Comparative genomics reveals dynamic genome evolution in host specialist ectomycorrhizal fungi.</title>
        <authorList>
            <person name="Lofgren L.A."/>
            <person name="Nguyen N.H."/>
            <person name="Vilgalys R."/>
            <person name="Ruytinx J."/>
            <person name="Liao H.L."/>
            <person name="Branco S."/>
            <person name="Kuo A."/>
            <person name="LaButti K."/>
            <person name="Lipzen A."/>
            <person name="Andreopoulos W."/>
            <person name="Pangilinan J."/>
            <person name="Riley R."/>
            <person name="Hundley H."/>
            <person name="Na H."/>
            <person name="Barry K."/>
            <person name="Grigoriev I.V."/>
            <person name="Stajich J.E."/>
            <person name="Kennedy P.G."/>
        </authorList>
    </citation>
    <scope>NUCLEOTIDE SEQUENCE</scope>
    <source>
        <strain evidence="2">FC423</strain>
    </source>
</reference>
<gene>
    <name evidence="2" type="ORF">F5147DRAFT_771719</name>
</gene>